<dbReference type="AlphaFoldDB" id="A0A1X7UEY3"/>
<reference evidence="1" key="1">
    <citation type="submission" date="2017-05" db="UniProtKB">
        <authorList>
            <consortium name="EnsemblMetazoa"/>
        </authorList>
    </citation>
    <scope>IDENTIFICATION</scope>
</reference>
<evidence type="ECO:0000313" key="1">
    <source>
        <dbReference type="EnsemblMetazoa" id="Aqu2.1.26046_001"/>
    </source>
</evidence>
<organism evidence="1">
    <name type="scientific">Amphimedon queenslandica</name>
    <name type="common">Sponge</name>
    <dbReference type="NCBI Taxonomy" id="400682"/>
    <lineage>
        <taxon>Eukaryota</taxon>
        <taxon>Metazoa</taxon>
        <taxon>Porifera</taxon>
        <taxon>Demospongiae</taxon>
        <taxon>Heteroscleromorpha</taxon>
        <taxon>Haplosclerida</taxon>
        <taxon>Niphatidae</taxon>
        <taxon>Amphimedon</taxon>
    </lineage>
</organism>
<name>A0A1X7UEY3_AMPQE</name>
<dbReference type="InParanoid" id="A0A1X7UEY3"/>
<proteinExistence type="predicted"/>
<sequence>MPAIVVIATTPSHNEVIFRVNEELKSVSMSIGVVLFKLAEVVHCIGFLRNVLIDVRYQDGRRIPGNVLDYYVISLNSLIVR</sequence>
<protein>
    <submittedName>
        <fullName evidence="1">Uncharacterized protein</fullName>
    </submittedName>
</protein>
<dbReference type="EnsemblMetazoa" id="Aqu2.1.26046_001">
    <property type="protein sequence ID" value="Aqu2.1.26046_001"/>
    <property type="gene ID" value="Aqu2.1.26046"/>
</dbReference>
<accession>A0A1X7UEY3</accession>